<dbReference type="Pfam" id="PF14542">
    <property type="entry name" value="Acetyltransf_CG"/>
    <property type="match status" value="1"/>
</dbReference>
<evidence type="ECO:0000313" key="2">
    <source>
        <dbReference type="EMBL" id="HJA98919.1"/>
    </source>
</evidence>
<organism evidence="2 3">
    <name type="scientific">Candidatus Alistipes avicola</name>
    <dbReference type="NCBI Taxonomy" id="2838432"/>
    <lineage>
        <taxon>Bacteria</taxon>
        <taxon>Pseudomonadati</taxon>
        <taxon>Bacteroidota</taxon>
        <taxon>Bacteroidia</taxon>
        <taxon>Bacteroidales</taxon>
        <taxon>Rikenellaceae</taxon>
        <taxon>Alistipes</taxon>
    </lineage>
</organism>
<evidence type="ECO:0000313" key="3">
    <source>
        <dbReference type="Proteomes" id="UP000824259"/>
    </source>
</evidence>
<proteinExistence type="predicted"/>
<accession>A0A9D2L445</accession>
<dbReference type="EMBL" id="DWYR01000012">
    <property type="protein sequence ID" value="HJA98919.1"/>
    <property type="molecule type" value="Genomic_DNA"/>
</dbReference>
<evidence type="ECO:0000259" key="1">
    <source>
        <dbReference type="PROSITE" id="PS51729"/>
    </source>
</evidence>
<gene>
    <name evidence="2" type="ORF">H9779_04900</name>
</gene>
<dbReference type="Proteomes" id="UP000824259">
    <property type="component" value="Unassembled WGS sequence"/>
</dbReference>
<dbReference type="PANTHER" id="PTHR31435">
    <property type="entry name" value="PROTEIN NATD1"/>
    <property type="match status" value="1"/>
</dbReference>
<comment type="caution">
    <text evidence="2">The sequence shown here is derived from an EMBL/GenBank/DDBJ whole genome shotgun (WGS) entry which is preliminary data.</text>
</comment>
<reference evidence="2" key="2">
    <citation type="submission" date="2021-04" db="EMBL/GenBank/DDBJ databases">
        <authorList>
            <person name="Gilroy R."/>
        </authorList>
    </citation>
    <scope>NUCLEOTIDE SEQUENCE</scope>
    <source>
        <strain evidence="2">CHK169-11906</strain>
    </source>
</reference>
<dbReference type="PANTHER" id="PTHR31435:SF10">
    <property type="entry name" value="BSR4717 PROTEIN"/>
    <property type="match status" value="1"/>
</dbReference>
<dbReference type="InterPro" id="IPR045057">
    <property type="entry name" value="Gcn5-rel_NAT"/>
</dbReference>
<feature type="domain" description="N-acetyltransferase" evidence="1">
    <location>
        <begin position="8"/>
        <end position="94"/>
    </location>
</feature>
<dbReference type="AlphaFoldDB" id="A0A9D2L445"/>
<sequence>MGKRYELKNNVGASRYEFDLGDDIAVVDYERIGTDIVVLTHTGVPKRYSGQGIAAELTEAVLEDLKRQGLKVIPQCSYSEIYIARHSQWKELLASR</sequence>
<dbReference type="InterPro" id="IPR016181">
    <property type="entry name" value="Acyl_CoA_acyltransferase"/>
</dbReference>
<name>A0A9D2L445_9BACT</name>
<dbReference type="Gene3D" id="3.40.630.30">
    <property type="match status" value="1"/>
</dbReference>
<dbReference type="InterPro" id="IPR031165">
    <property type="entry name" value="GNAT_YJDJ"/>
</dbReference>
<protein>
    <submittedName>
        <fullName evidence="2">N-acetyltransferase</fullName>
    </submittedName>
</protein>
<reference evidence="2" key="1">
    <citation type="journal article" date="2021" name="PeerJ">
        <title>Extensive microbial diversity within the chicken gut microbiome revealed by metagenomics and culture.</title>
        <authorList>
            <person name="Gilroy R."/>
            <person name="Ravi A."/>
            <person name="Getino M."/>
            <person name="Pursley I."/>
            <person name="Horton D.L."/>
            <person name="Alikhan N.F."/>
            <person name="Baker D."/>
            <person name="Gharbi K."/>
            <person name="Hall N."/>
            <person name="Watson M."/>
            <person name="Adriaenssens E.M."/>
            <person name="Foster-Nyarko E."/>
            <person name="Jarju S."/>
            <person name="Secka A."/>
            <person name="Antonio M."/>
            <person name="Oren A."/>
            <person name="Chaudhuri R.R."/>
            <person name="La Ragione R."/>
            <person name="Hildebrand F."/>
            <person name="Pallen M.J."/>
        </authorList>
    </citation>
    <scope>NUCLEOTIDE SEQUENCE</scope>
    <source>
        <strain evidence="2">CHK169-11906</strain>
    </source>
</reference>
<dbReference type="SUPFAM" id="SSF55729">
    <property type="entry name" value="Acyl-CoA N-acyltransferases (Nat)"/>
    <property type="match status" value="1"/>
</dbReference>
<dbReference type="PROSITE" id="PS51729">
    <property type="entry name" value="GNAT_YJDJ"/>
    <property type="match status" value="1"/>
</dbReference>